<evidence type="ECO:0000256" key="4">
    <source>
        <dbReference type="ARBA" id="ARBA00023274"/>
    </source>
</evidence>
<sequence>MSTALVAEVRKDFKRSVVSQLRKNGYVPAVAYGNKEETTAISLKKGELLKVLRKHGRNAVIDMIIDGEVKKVILGDYQVDRLTQDVIHADFLFVDQKSEIDTNVPVVVEGVAKGTKLGGTLQLVLHDLDITARVTEIPEKITVDVTNLAVGDTVKVADIRDDYQSIKINHEDDETIVSVVSTGSEEEEENVEEKETVEQPV</sequence>
<keyword evidence="10" id="KW-1185">Reference proteome</keyword>
<dbReference type="InterPro" id="IPR020056">
    <property type="entry name" value="Rbsml_bL25/Gln-tRNA_synth_N"/>
</dbReference>
<dbReference type="InterPro" id="IPR029751">
    <property type="entry name" value="Ribosomal_L25_dom"/>
</dbReference>
<dbReference type="Gene3D" id="2.40.240.10">
    <property type="entry name" value="Ribosomal Protein L25, Chain P"/>
    <property type="match status" value="1"/>
</dbReference>
<evidence type="ECO:0000259" key="7">
    <source>
        <dbReference type="Pfam" id="PF01386"/>
    </source>
</evidence>
<dbReference type="GO" id="GO:0005840">
    <property type="term" value="C:ribosome"/>
    <property type="evidence" value="ECO:0007669"/>
    <property type="project" value="UniProtKB-KW"/>
</dbReference>
<comment type="caution">
    <text evidence="9">The sequence shown here is derived from an EMBL/GenBank/DDBJ whole genome shotgun (WGS) entry which is preliminary data.</text>
</comment>
<dbReference type="EMBL" id="JAOUSE010000006">
    <property type="protein sequence ID" value="MCU9593596.1"/>
    <property type="molecule type" value="Genomic_DNA"/>
</dbReference>
<keyword evidence="1 5" id="KW-0699">rRNA-binding</keyword>
<evidence type="ECO:0000256" key="3">
    <source>
        <dbReference type="ARBA" id="ARBA00022980"/>
    </source>
</evidence>
<comment type="function">
    <text evidence="5">This is one of the proteins that binds to the 5S RNA in the ribosome where it forms part of the central protuberance.</text>
</comment>
<comment type="similarity">
    <text evidence="5">Belongs to the bacterial ribosomal protein bL25 family. CTC subfamily.</text>
</comment>
<feature type="domain" description="Large ribosomal subunit protein bL25 beta" evidence="8">
    <location>
        <begin position="99"/>
        <end position="181"/>
    </location>
</feature>
<evidence type="ECO:0000256" key="1">
    <source>
        <dbReference type="ARBA" id="ARBA00022730"/>
    </source>
</evidence>
<dbReference type="Gene3D" id="2.170.120.20">
    <property type="entry name" value="Ribosomal protein L25, beta domain"/>
    <property type="match status" value="1"/>
</dbReference>
<dbReference type="InterPro" id="IPR001021">
    <property type="entry name" value="Ribosomal_bL25_long"/>
</dbReference>
<keyword evidence="4 5" id="KW-0687">Ribonucleoprotein</keyword>
<dbReference type="InterPro" id="IPR037121">
    <property type="entry name" value="Ribosomal_bL25_C"/>
</dbReference>
<evidence type="ECO:0000313" key="9">
    <source>
        <dbReference type="EMBL" id="MCU9593596.1"/>
    </source>
</evidence>
<keyword evidence="2 5" id="KW-0694">RNA-binding</keyword>
<dbReference type="PANTHER" id="PTHR33284:SF1">
    <property type="entry name" value="RIBOSOMAL PROTEIN L25_GLN-TRNA SYNTHETASE, ANTI-CODON-BINDING DOMAIN-CONTAINING PROTEIN"/>
    <property type="match status" value="1"/>
</dbReference>
<evidence type="ECO:0000313" key="10">
    <source>
        <dbReference type="Proteomes" id="UP001208656"/>
    </source>
</evidence>
<dbReference type="NCBIfam" id="TIGR00731">
    <property type="entry name" value="bL25_bact_ctc"/>
    <property type="match status" value="1"/>
</dbReference>
<dbReference type="Pfam" id="PF14693">
    <property type="entry name" value="Ribosomal_TL5_C"/>
    <property type="match status" value="1"/>
</dbReference>
<dbReference type="Proteomes" id="UP001208656">
    <property type="component" value="Unassembled WGS sequence"/>
</dbReference>
<proteinExistence type="inferred from homology"/>
<evidence type="ECO:0000256" key="5">
    <source>
        <dbReference type="HAMAP-Rule" id="MF_01334"/>
    </source>
</evidence>
<reference evidence="9 10" key="1">
    <citation type="submission" date="2022-10" db="EMBL/GenBank/DDBJ databases">
        <title>Description of Fervidibacillus gen. nov. in the family Fervidibacillaceae fam. nov. with two species, Fervidibacillus albus sp. nov., and Fervidibacillus halotolerans sp. nov., isolated from tidal flat sediments.</title>
        <authorList>
            <person name="Kwon K.K."/>
            <person name="Yang S.-H."/>
        </authorList>
    </citation>
    <scope>NUCLEOTIDE SEQUENCE [LARGE SCALE GENOMIC DNA]</scope>
    <source>
        <strain evidence="9 10">DSM 23332</strain>
    </source>
</reference>
<comment type="subunit">
    <text evidence="5">Part of the 50S ribosomal subunit; part of the 5S rRNA/L5/L18/L25 subcomplex. Contacts the 5S rRNA. Binds to the 5S rRNA independently of L5 and L18.</text>
</comment>
<gene>
    <name evidence="5" type="primary">rplY</name>
    <name evidence="5" type="synonym">ctc</name>
    <name evidence="9" type="ORF">OEV82_03880</name>
</gene>
<accession>A0ABT2WF84</accession>
<keyword evidence="3 5" id="KW-0689">Ribosomal protein</keyword>
<dbReference type="CDD" id="cd00495">
    <property type="entry name" value="Ribosomal_L25_TL5_CTC"/>
    <property type="match status" value="1"/>
</dbReference>
<dbReference type="InterPro" id="IPR020930">
    <property type="entry name" value="Ribosomal_uL5_bac-type"/>
</dbReference>
<dbReference type="Pfam" id="PF01386">
    <property type="entry name" value="Ribosomal_L25p"/>
    <property type="match status" value="1"/>
</dbReference>
<dbReference type="HAMAP" id="MF_01334">
    <property type="entry name" value="Ribosomal_bL25_CTC"/>
    <property type="match status" value="1"/>
</dbReference>
<dbReference type="InterPro" id="IPR011035">
    <property type="entry name" value="Ribosomal_bL25/Gln-tRNA_synth"/>
</dbReference>
<dbReference type="SUPFAM" id="SSF50715">
    <property type="entry name" value="Ribosomal protein L25-like"/>
    <property type="match status" value="1"/>
</dbReference>
<evidence type="ECO:0000256" key="2">
    <source>
        <dbReference type="ARBA" id="ARBA00022884"/>
    </source>
</evidence>
<dbReference type="RefSeq" id="WP_173658396.1">
    <property type="nucleotide sequence ID" value="NZ_JAOUSE010000006.1"/>
</dbReference>
<dbReference type="InterPro" id="IPR020057">
    <property type="entry name" value="Ribosomal_bL25_b-dom"/>
</dbReference>
<dbReference type="PANTHER" id="PTHR33284">
    <property type="entry name" value="RIBOSOMAL PROTEIN L25/GLN-TRNA SYNTHETASE, ANTI-CODON-BINDING DOMAIN-CONTAINING PROTEIN"/>
    <property type="match status" value="1"/>
</dbReference>
<evidence type="ECO:0000259" key="8">
    <source>
        <dbReference type="Pfam" id="PF14693"/>
    </source>
</evidence>
<feature type="region of interest" description="Disordered" evidence="6">
    <location>
        <begin position="181"/>
        <end position="201"/>
    </location>
</feature>
<organism evidence="9 10">
    <name type="scientific">Pallidibacillus thermolactis</name>
    <dbReference type="NCBI Taxonomy" id="251051"/>
    <lineage>
        <taxon>Bacteria</taxon>
        <taxon>Bacillati</taxon>
        <taxon>Bacillota</taxon>
        <taxon>Bacilli</taxon>
        <taxon>Bacillales</taxon>
        <taxon>Bacillaceae</taxon>
        <taxon>Pallidibacillus</taxon>
    </lineage>
</organism>
<name>A0ABT2WF84_9BACI</name>
<feature type="domain" description="Large ribosomal subunit protein bL25 L25" evidence="7">
    <location>
        <begin position="5"/>
        <end position="91"/>
    </location>
</feature>
<protein>
    <recommendedName>
        <fullName evidence="5">Large ribosomal subunit protein bL25</fullName>
    </recommendedName>
    <alternativeName>
        <fullName evidence="5">General stress protein CTC</fullName>
    </alternativeName>
</protein>
<evidence type="ECO:0000256" key="6">
    <source>
        <dbReference type="SAM" id="MobiDB-lite"/>
    </source>
</evidence>